<dbReference type="Pfam" id="PF13429">
    <property type="entry name" value="TPR_15"/>
    <property type="match status" value="1"/>
</dbReference>
<dbReference type="Gene3D" id="1.25.40.10">
    <property type="entry name" value="Tetratricopeptide repeat domain"/>
    <property type="match status" value="2"/>
</dbReference>
<keyword evidence="3" id="KW-1185">Reference proteome</keyword>
<dbReference type="PROSITE" id="PS50005">
    <property type="entry name" value="TPR"/>
    <property type="match status" value="2"/>
</dbReference>
<dbReference type="AlphaFoldDB" id="A0A0P1G0T5"/>
<keyword evidence="1" id="KW-0802">TPR repeat</keyword>
<name>A0A0P1G0T5_9RHOB</name>
<dbReference type="InterPro" id="IPR011990">
    <property type="entry name" value="TPR-like_helical_dom_sf"/>
</dbReference>
<dbReference type="SMART" id="SM00028">
    <property type="entry name" value="TPR"/>
    <property type="match status" value="7"/>
</dbReference>
<accession>A0A0P1G0T5</accession>
<proteinExistence type="predicted"/>
<gene>
    <name evidence="2" type="ORF">TRN7648_00265</name>
</gene>
<dbReference type="STRING" id="441103.TRN7648_00265"/>
<dbReference type="InterPro" id="IPR019734">
    <property type="entry name" value="TPR_rpt"/>
</dbReference>
<evidence type="ECO:0000313" key="2">
    <source>
        <dbReference type="EMBL" id="CUH75110.1"/>
    </source>
</evidence>
<evidence type="ECO:0000256" key="1">
    <source>
        <dbReference type="PROSITE-ProRule" id="PRU00339"/>
    </source>
</evidence>
<reference evidence="2 3" key="1">
    <citation type="submission" date="2015-09" db="EMBL/GenBank/DDBJ databases">
        <authorList>
            <consortium name="Swine Surveillance"/>
        </authorList>
    </citation>
    <scope>NUCLEOTIDE SEQUENCE [LARGE SCALE GENOMIC DNA]</scope>
    <source>
        <strain evidence="2 3">CECT 7648</strain>
    </source>
</reference>
<dbReference type="EMBL" id="CYSE01000001">
    <property type="protein sequence ID" value="CUH75110.1"/>
    <property type="molecule type" value="Genomic_DNA"/>
</dbReference>
<feature type="repeat" description="TPR" evidence="1">
    <location>
        <begin position="398"/>
        <end position="431"/>
    </location>
</feature>
<protein>
    <submittedName>
        <fullName evidence="2">Lipoprotein NlpI</fullName>
    </submittedName>
</protein>
<evidence type="ECO:0000313" key="3">
    <source>
        <dbReference type="Proteomes" id="UP000054935"/>
    </source>
</evidence>
<dbReference type="RefSeq" id="WP_306345499.1">
    <property type="nucleotide sequence ID" value="NZ_CYSE01000001.1"/>
</dbReference>
<feature type="repeat" description="TPR" evidence="1">
    <location>
        <begin position="467"/>
        <end position="500"/>
    </location>
</feature>
<keyword evidence="2" id="KW-0449">Lipoprotein</keyword>
<dbReference type="SUPFAM" id="SSF48452">
    <property type="entry name" value="TPR-like"/>
    <property type="match status" value="3"/>
</dbReference>
<dbReference type="Proteomes" id="UP000054935">
    <property type="component" value="Unassembled WGS sequence"/>
</dbReference>
<dbReference type="PANTHER" id="PTHR12558:SF13">
    <property type="entry name" value="CELL DIVISION CYCLE PROTEIN 27 HOMOLOG"/>
    <property type="match status" value="1"/>
</dbReference>
<dbReference type="PANTHER" id="PTHR12558">
    <property type="entry name" value="CELL DIVISION CYCLE 16,23,27"/>
    <property type="match status" value="1"/>
</dbReference>
<sequence>MTAWANRLCAGLVAIGLALPMGAGATGISGSYLAARQASFLGDYEAAAHYYGRALAFAPTKPELLERAILANISLGEMDDAAALARQMTANGYASELAQMAIIAQEAASGNFATVVEMIDAQQGVGPLGDGLVKAWALVGLGDMDGAMDSFDAVAQIQGLGPFAAYHRALALAATGQFQQADALLADDTAGGMVNTRRGVMARAEVLSQLGRNDEAVTLFARAFGQDVDPALAQMRSALEAGETLPFTHVTNAKDGMAEVFFTLAGALSSEGNNDLTLLYTRLAEHLRPTHVDAILLSAELLDQMQQHDLALAAYARVPSDHPSFHAAELGRAEALRKSGLEEDAITVLRGLTQSHGDLPIVWTTLADVYRADERFAEGVEAYTTAMGLFDEITERQWFLFYARGICQEREGNWPEAEADFRRALELNPEQPQVLNYLGYSLVEKQLKLDEALELIERAVAARPNSGYIVDSLGWVLYKLGRYEEAVPHMERAAELMPIDPIVNDHLGDVYWSVGRAREAEFMWKRALSFVDWEDAAEEADPELIKRKIEVGLDQVRIEEGLPPLESANAAD</sequence>
<organism evidence="2 3">
    <name type="scientific">Tropicibacter naphthalenivorans</name>
    <dbReference type="NCBI Taxonomy" id="441103"/>
    <lineage>
        <taxon>Bacteria</taxon>
        <taxon>Pseudomonadati</taxon>
        <taxon>Pseudomonadota</taxon>
        <taxon>Alphaproteobacteria</taxon>
        <taxon>Rhodobacterales</taxon>
        <taxon>Roseobacteraceae</taxon>
        <taxon>Tropicibacter</taxon>
    </lineage>
</organism>